<reference evidence="5 6" key="1">
    <citation type="submission" date="2018-10" db="EMBL/GenBank/DDBJ databases">
        <title>Tessaracoccus antarcticuss sp. nov., isolated from sediment.</title>
        <authorList>
            <person name="Zhou L.Y."/>
            <person name="Du Z.J."/>
        </authorList>
    </citation>
    <scope>NUCLEOTIDE SEQUENCE [LARGE SCALE GENOMIC DNA]</scope>
    <source>
        <strain evidence="5 6">JDX10</strain>
    </source>
</reference>
<dbReference type="InterPro" id="IPR028082">
    <property type="entry name" value="Peripla_BP_I"/>
</dbReference>
<evidence type="ECO:0000256" key="2">
    <source>
        <dbReference type="ARBA" id="ARBA00023125"/>
    </source>
</evidence>
<dbReference type="SUPFAM" id="SSF47413">
    <property type="entry name" value="lambda repressor-like DNA-binding domains"/>
    <property type="match status" value="1"/>
</dbReference>
<keyword evidence="2" id="KW-0238">DNA-binding</keyword>
<dbReference type="PANTHER" id="PTHR30146">
    <property type="entry name" value="LACI-RELATED TRANSCRIPTIONAL REPRESSOR"/>
    <property type="match status" value="1"/>
</dbReference>
<dbReference type="EMBL" id="REFW01000001">
    <property type="protein sequence ID" value="RMB61360.1"/>
    <property type="molecule type" value="Genomic_DNA"/>
</dbReference>
<dbReference type="CDD" id="cd01392">
    <property type="entry name" value="HTH_LacI"/>
    <property type="match status" value="1"/>
</dbReference>
<keyword evidence="3" id="KW-0804">Transcription</keyword>
<proteinExistence type="predicted"/>
<dbReference type="OrthoDB" id="189006at2"/>
<dbReference type="Gene3D" id="3.40.50.2300">
    <property type="match status" value="2"/>
</dbReference>
<keyword evidence="1" id="KW-0805">Transcription regulation</keyword>
<dbReference type="Gene3D" id="1.10.260.40">
    <property type="entry name" value="lambda repressor-like DNA-binding domains"/>
    <property type="match status" value="1"/>
</dbReference>
<dbReference type="InterPro" id="IPR000843">
    <property type="entry name" value="HTH_LacI"/>
</dbReference>
<dbReference type="Proteomes" id="UP000275256">
    <property type="component" value="Unassembled WGS sequence"/>
</dbReference>
<dbReference type="InterPro" id="IPR046335">
    <property type="entry name" value="LacI/GalR-like_sensor"/>
</dbReference>
<protein>
    <submittedName>
        <fullName evidence="5">LacI family transcriptional regulator</fullName>
    </submittedName>
</protein>
<dbReference type="PROSITE" id="PS50932">
    <property type="entry name" value="HTH_LACI_2"/>
    <property type="match status" value="1"/>
</dbReference>
<comment type="caution">
    <text evidence="5">The sequence shown here is derived from an EMBL/GenBank/DDBJ whole genome shotgun (WGS) entry which is preliminary data.</text>
</comment>
<gene>
    <name evidence="5" type="ORF">EAX62_01480</name>
</gene>
<dbReference type="PANTHER" id="PTHR30146:SF109">
    <property type="entry name" value="HTH-TYPE TRANSCRIPTIONAL REGULATOR GALS"/>
    <property type="match status" value="1"/>
</dbReference>
<evidence type="ECO:0000256" key="3">
    <source>
        <dbReference type="ARBA" id="ARBA00023163"/>
    </source>
</evidence>
<dbReference type="RefSeq" id="WP_121899908.1">
    <property type="nucleotide sequence ID" value="NZ_REFW01000001.1"/>
</dbReference>
<sequence>MTARATLTQVARRAGVSIASASRAINGLVASPETVRAVQQAAADLGYVPDANARALKMGATFQLLFAVADIGNPVYVEMMRAVEQATRPLGYRLLVSSTGLEPAGILDVIRSLDRGFADGLVISPIQVNDDVLAALRASRYPIAIIGSIPEDLELDSVRANSADGIAQAVEHLRASGRRHIGFINGPRETTPGMARHTAYMAAMDAHGVPAADRLLVDADDFTVAAARDALGTELAGARPGTRPFDAIVAANDLLAIGATHALLDAGLRVGQDVALVGMDDTYLAEAFNPPLTSVNLGSAERATRAAELLMHRIAHPGAPVSRLTIHPSLTIRASSAPRPQGGTRD</sequence>
<dbReference type="GO" id="GO:0000976">
    <property type="term" value="F:transcription cis-regulatory region binding"/>
    <property type="evidence" value="ECO:0007669"/>
    <property type="project" value="TreeGrafter"/>
</dbReference>
<dbReference type="GO" id="GO:0003700">
    <property type="term" value="F:DNA-binding transcription factor activity"/>
    <property type="evidence" value="ECO:0007669"/>
    <property type="project" value="TreeGrafter"/>
</dbReference>
<dbReference type="AlphaFoldDB" id="A0A3M0G8K7"/>
<accession>A0A3M0G8K7</accession>
<dbReference type="SMART" id="SM00354">
    <property type="entry name" value="HTH_LACI"/>
    <property type="match status" value="1"/>
</dbReference>
<name>A0A3M0G8K7_9ACTN</name>
<dbReference type="Pfam" id="PF00356">
    <property type="entry name" value="LacI"/>
    <property type="match status" value="1"/>
</dbReference>
<dbReference type="Pfam" id="PF13377">
    <property type="entry name" value="Peripla_BP_3"/>
    <property type="match status" value="1"/>
</dbReference>
<organism evidence="5 6">
    <name type="scientific">Tessaracoccus antarcticus</name>
    <dbReference type="NCBI Taxonomy" id="2479848"/>
    <lineage>
        <taxon>Bacteria</taxon>
        <taxon>Bacillati</taxon>
        <taxon>Actinomycetota</taxon>
        <taxon>Actinomycetes</taxon>
        <taxon>Propionibacteriales</taxon>
        <taxon>Propionibacteriaceae</taxon>
        <taxon>Tessaracoccus</taxon>
    </lineage>
</organism>
<feature type="domain" description="HTH lacI-type" evidence="4">
    <location>
        <begin position="5"/>
        <end position="58"/>
    </location>
</feature>
<dbReference type="SUPFAM" id="SSF53822">
    <property type="entry name" value="Periplasmic binding protein-like I"/>
    <property type="match status" value="1"/>
</dbReference>
<evidence type="ECO:0000313" key="6">
    <source>
        <dbReference type="Proteomes" id="UP000275256"/>
    </source>
</evidence>
<keyword evidence="6" id="KW-1185">Reference proteome</keyword>
<dbReference type="InterPro" id="IPR010982">
    <property type="entry name" value="Lambda_DNA-bd_dom_sf"/>
</dbReference>
<evidence type="ECO:0000256" key="1">
    <source>
        <dbReference type="ARBA" id="ARBA00023015"/>
    </source>
</evidence>
<dbReference type="CDD" id="cd06267">
    <property type="entry name" value="PBP1_LacI_sugar_binding-like"/>
    <property type="match status" value="1"/>
</dbReference>
<evidence type="ECO:0000313" key="5">
    <source>
        <dbReference type="EMBL" id="RMB61360.1"/>
    </source>
</evidence>
<evidence type="ECO:0000259" key="4">
    <source>
        <dbReference type="PROSITE" id="PS50932"/>
    </source>
</evidence>